<keyword evidence="10" id="KW-0812">Transmembrane</keyword>
<feature type="signal peptide" evidence="23">
    <location>
        <begin position="1"/>
        <end position="22"/>
    </location>
</feature>
<evidence type="ECO:0000256" key="19">
    <source>
        <dbReference type="ARBA" id="ARBA00023298"/>
    </source>
</evidence>
<reference evidence="25" key="1">
    <citation type="submission" date="2021-01" db="EMBL/GenBank/DDBJ databases">
        <authorList>
            <person name="Zahm M."/>
            <person name="Roques C."/>
            <person name="Cabau C."/>
            <person name="Klopp C."/>
            <person name="Donnadieu C."/>
            <person name="Jouanno E."/>
            <person name="Lampietro C."/>
            <person name="Louis A."/>
            <person name="Herpin A."/>
            <person name="Echchiki A."/>
            <person name="Berthelot C."/>
            <person name="Parey E."/>
            <person name="Roest-Crollius H."/>
            <person name="Braasch I."/>
            <person name="Postlethwait J."/>
            <person name="Bobe J."/>
            <person name="Montfort J."/>
            <person name="Bouchez O."/>
            <person name="Begum T."/>
            <person name="Mejri S."/>
            <person name="Adams A."/>
            <person name="Chen W.-J."/>
            <person name="Guiguen Y."/>
        </authorList>
    </citation>
    <scope>NUCLEOTIDE SEQUENCE</scope>
    <source>
        <strain evidence="25">YG-15Mar2019-1</strain>
        <tissue evidence="25">Brain</tissue>
    </source>
</reference>
<evidence type="ECO:0000256" key="6">
    <source>
        <dbReference type="ARBA" id="ARBA00022525"/>
    </source>
</evidence>
<comment type="caution">
    <text evidence="22">Lacks conserved residue(s) required for the propagation of feature annotation.</text>
</comment>
<dbReference type="InterPro" id="IPR000884">
    <property type="entry name" value="TSP1_rpt"/>
</dbReference>
<gene>
    <name evidence="25" type="ORF">MATL_G00091970</name>
</gene>
<evidence type="ECO:0000256" key="18">
    <source>
        <dbReference type="ARBA" id="ARBA00023180"/>
    </source>
</evidence>
<evidence type="ECO:0000256" key="9">
    <source>
        <dbReference type="ARBA" id="ARBA00022588"/>
    </source>
</evidence>
<dbReference type="SUPFAM" id="SSF57196">
    <property type="entry name" value="EGF/Laminin"/>
    <property type="match status" value="1"/>
</dbReference>
<dbReference type="Pfam" id="PF00057">
    <property type="entry name" value="Ldl_recept_a"/>
    <property type="match status" value="1"/>
</dbReference>
<keyword evidence="12" id="KW-0391">Immunity</keyword>
<evidence type="ECO:0000256" key="15">
    <source>
        <dbReference type="ARBA" id="ARBA00023136"/>
    </source>
</evidence>
<dbReference type="OrthoDB" id="10037824at2759"/>
<dbReference type="AlphaFoldDB" id="A0A9D3Q6F5"/>
<evidence type="ECO:0000256" key="17">
    <source>
        <dbReference type="ARBA" id="ARBA00023162"/>
    </source>
</evidence>
<dbReference type="InterPro" id="IPR002172">
    <property type="entry name" value="LDrepeatLR_classA_rpt"/>
</dbReference>
<dbReference type="Pfam" id="PF01823">
    <property type="entry name" value="MACPF"/>
    <property type="match status" value="1"/>
</dbReference>
<dbReference type="Proteomes" id="UP001046870">
    <property type="component" value="Chromosome 6"/>
</dbReference>
<organism evidence="25 26">
    <name type="scientific">Megalops atlanticus</name>
    <name type="common">Tarpon</name>
    <name type="synonym">Clupea gigantea</name>
    <dbReference type="NCBI Taxonomy" id="7932"/>
    <lineage>
        <taxon>Eukaryota</taxon>
        <taxon>Metazoa</taxon>
        <taxon>Chordata</taxon>
        <taxon>Craniata</taxon>
        <taxon>Vertebrata</taxon>
        <taxon>Euteleostomi</taxon>
        <taxon>Actinopterygii</taxon>
        <taxon>Neopterygii</taxon>
        <taxon>Teleostei</taxon>
        <taxon>Elopiformes</taxon>
        <taxon>Megalopidae</taxon>
        <taxon>Megalops</taxon>
    </lineage>
</organism>
<evidence type="ECO:0000256" key="23">
    <source>
        <dbReference type="SAM" id="SignalP"/>
    </source>
</evidence>
<keyword evidence="16 22" id="KW-1015">Disulfide bond</keyword>
<dbReference type="Pfam" id="PF00090">
    <property type="entry name" value="TSP_1"/>
    <property type="match status" value="1"/>
</dbReference>
<dbReference type="SUPFAM" id="SSF82895">
    <property type="entry name" value="TSP-1 type 1 repeat"/>
    <property type="match status" value="1"/>
</dbReference>
<dbReference type="Gene3D" id="2.10.25.10">
    <property type="entry name" value="Laminin"/>
    <property type="match status" value="1"/>
</dbReference>
<name>A0A9D3Q6F5_MEGAT</name>
<dbReference type="InterPro" id="IPR036383">
    <property type="entry name" value="TSP1_rpt_sf"/>
</dbReference>
<dbReference type="SMART" id="SM00192">
    <property type="entry name" value="LDLa"/>
    <property type="match status" value="1"/>
</dbReference>
<dbReference type="SUPFAM" id="SSF57424">
    <property type="entry name" value="LDL receptor-like module"/>
    <property type="match status" value="1"/>
</dbReference>
<dbReference type="InterPro" id="IPR036055">
    <property type="entry name" value="LDL_receptor-like_sf"/>
</dbReference>
<keyword evidence="17" id="KW-0179">Complement alternate pathway</keyword>
<evidence type="ECO:0000256" key="20">
    <source>
        <dbReference type="ARBA" id="ARBA00093294"/>
    </source>
</evidence>
<keyword evidence="7" id="KW-0245">EGF-like domain</keyword>
<evidence type="ECO:0000256" key="10">
    <source>
        <dbReference type="ARBA" id="ARBA00022692"/>
    </source>
</evidence>
<dbReference type="InterPro" id="IPR023415">
    <property type="entry name" value="LDLR_class-A_CS"/>
</dbReference>
<evidence type="ECO:0000256" key="5">
    <source>
        <dbReference type="ARBA" id="ARBA00022452"/>
    </source>
</evidence>
<evidence type="ECO:0000256" key="7">
    <source>
        <dbReference type="ARBA" id="ARBA00022536"/>
    </source>
</evidence>
<evidence type="ECO:0000256" key="12">
    <source>
        <dbReference type="ARBA" id="ARBA00022859"/>
    </source>
</evidence>
<keyword evidence="8" id="KW-1052">Target cell membrane</keyword>
<keyword evidence="11" id="KW-0204">Cytolysis</keyword>
<protein>
    <recommendedName>
        <fullName evidence="4">Complement component C9</fullName>
    </recommendedName>
</protein>
<feature type="disulfide bond" evidence="22">
    <location>
        <begin position="114"/>
        <end position="132"/>
    </location>
</feature>
<evidence type="ECO:0000256" key="4">
    <source>
        <dbReference type="ARBA" id="ARBA00018261"/>
    </source>
</evidence>
<keyword evidence="6" id="KW-0964">Secreted</keyword>
<dbReference type="PANTHER" id="PTHR45742">
    <property type="entry name" value="COMPLEMENT COMPONENT C6"/>
    <property type="match status" value="1"/>
</dbReference>
<dbReference type="InterPro" id="IPR001862">
    <property type="entry name" value="MAC_perforin"/>
</dbReference>
<feature type="chain" id="PRO_5038737057" description="Complement component C9" evidence="23">
    <location>
        <begin position="23"/>
        <end position="630"/>
    </location>
</feature>
<dbReference type="SMART" id="SM00457">
    <property type="entry name" value="MACPF"/>
    <property type="match status" value="1"/>
</dbReference>
<feature type="domain" description="MACPF" evidence="24">
    <location>
        <begin position="144"/>
        <end position="507"/>
    </location>
</feature>
<keyword evidence="26" id="KW-1185">Reference proteome</keyword>
<keyword evidence="5" id="KW-1134">Transmembrane beta strand</keyword>
<dbReference type="GO" id="GO:0044218">
    <property type="term" value="C:other organism cell membrane"/>
    <property type="evidence" value="ECO:0007669"/>
    <property type="project" value="UniProtKB-KW"/>
</dbReference>
<dbReference type="GO" id="GO:0006958">
    <property type="term" value="P:complement activation, classical pathway"/>
    <property type="evidence" value="ECO:0007669"/>
    <property type="project" value="UniProtKB-KW"/>
</dbReference>
<evidence type="ECO:0000256" key="13">
    <source>
        <dbReference type="ARBA" id="ARBA00022875"/>
    </source>
</evidence>
<dbReference type="PROSITE" id="PS51412">
    <property type="entry name" value="MACPF_2"/>
    <property type="match status" value="1"/>
</dbReference>
<dbReference type="SMART" id="SM00209">
    <property type="entry name" value="TSP1"/>
    <property type="match status" value="1"/>
</dbReference>
<dbReference type="CDD" id="cd00112">
    <property type="entry name" value="LDLa"/>
    <property type="match status" value="1"/>
</dbReference>
<evidence type="ECO:0000256" key="2">
    <source>
        <dbReference type="ARBA" id="ARBA00004613"/>
    </source>
</evidence>
<dbReference type="GO" id="GO:0005576">
    <property type="term" value="C:extracellular region"/>
    <property type="evidence" value="ECO:0007669"/>
    <property type="project" value="UniProtKB-SubCell"/>
</dbReference>
<evidence type="ECO:0000256" key="22">
    <source>
        <dbReference type="PROSITE-ProRule" id="PRU00124"/>
    </source>
</evidence>
<evidence type="ECO:0000259" key="24">
    <source>
        <dbReference type="PROSITE" id="PS51412"/>
    </source>
</evidence>
<comment type="function">
    <text evidence="20">Pore-forming component of the membrane attack complex (MAC), a multiprotein complex activated by the complement cascade, which inserts into a target cell membrane and forms a pore, leading to target cell membrane rupture and cell lysis. The MAC is initiated by proteolytic cleavage of C5 into complement C5b in response to the classical, alternative, lectin and GZMK complement pathways. The complement pathways consist in a cascade of proteins that leads to phagocytosis and breakdown of pathogens and signaling that strengthens the adaptive immune system. Constitutes the pore-forming subunit of the MAC complex: during MAC assembly, C9 associates with the C5b8 intermediate complex, and polymerizes to complete the pore.</text>
</comment>
<evidence type="ECO:0000256" key="16">
    <source>
        <dbReference type="ARBA" id="ARBA00023157"/>
    </source>
</evidence>
<keyword evidence="23" id="KW-0732">Signal</keyword>
<evidence type="ECO:0000313" key="26">
    <source>
        <dbReference type="Proteomes" id="UP001046870"/>
    </source>
</evidence>
<evidence type="ECO:0000256" key="14">
    <source>
        <dbReference type="ARBA" id="ARBA00023058"/>
    </source>
</evidence>
<dbReference type="PANTHER" id="PTHR45742:SF3">
    <property type="entry name" value="COMPLEMENT COMPONENT C9"/>
    <property type="match status" value="1"/>
</dbReference>
<dbReference type="Gene3D" id="2.20.100.10">
    <property type="entry name" value="Thrombospondin type-1 (TSP1) repeat"/>
    <property type="match status" value="1"/>
</dbReference>
<dbReference type="InterPro" id="IPR020863">
    <property type="entry name" value="MACPF_CS"/>
</dbReference>
<sequence>MKTAVTLCVIICILYKIILVVGDDQVGGQSVQSRRTARDVTDPAAIDCKMSPWTEWSSCDPCSKTMFRSRSVEVFGQFKGLACTQPLGDRKPCRTDRACEEEPLPQCSSTEFQCESGTCIKKRLVCNGDNDCGDFSDEECEQDPRRPCGNQDLQLSELGRTAGYGINVLGSDPRSNAFNNDFFNGLCTRVRDPSTLEYHRVPWNVATLNYATIAEESFSKEIYEDTSSLLKEILEDRKSSLSLGLSFKFSPTELSLNPNSSVNASIDLQTLHTDSIKKITEYSSTKNRSFMRVKGQVQLSTFRMRSRDQMKTETFLDDVKYLPVEYAKGEYFRFMEDYGTHYAASGKEGGEYELVYVLNKDTLKTKKLTERNIQDCLSLDMSIAFQGTPSLEKAKANVKPSFCDDVKTSEDGQSDGKALIDKVVTAVKGGTIQTATRFRTQIQKDGVLDVETYVQWAKSLEVAPVLINSQPEAIHSLIPMKMPHADAKRENLQRAIEDYIAEYSVCKCQPCHNGGTITVIDGLCQCLCPPEFEGLACQMIKSELLKDRGDPIPQEGNWGCWSAWSKCCPGSSGGYSEVSTVTLGIILSISLFLSLQIRRKLGLLVCMEQLQGLNPAASCIMGETLSTDYC</sequence>
<evidence type="ECO:0000256" key="11">
    <source>
        <dbReference type="ARBA" id="ARBA00022852"/>
    </source>
</evidence>
<keyword evidence="15" id="KW-0472">Membrane</keyword>
<keyword evidence="9" id="KW-0399">Innate immunity</keyword>
<evidence type="ECO:0000256" key="21">
    <source>
        <dbReference type="ARBA" id="ARBA00093512"/>
    </source>
</evidence>
<keyword evidence="13" id="KW-0180">Complement pathway</keyword>
<comment type="subcellular location">
    <subcellularLocation>
        <location evidence="2">Secreted</location>
    </subcellularLocation>
    <subcellularLocation>
        <location evidence="1">Target cell membrane</location>
        <topology evidence="1">Multi-pass membrane protein</topology>
    </subcellularLocation>
</comment>
<dbReference type="PROSITE" id="PS50092">
    <property type="entry name" value="TSP1"/>
    <property type="match status" value="1"/>
</dbReference>
<dbReference type="FunFam" id="2.20.100.10:FF:000089">
    <property type="entry name" value="Complement component C9"/>
    <property type="match status" value="1"/>
</dbReference>
<dbReference type="GO" id="GO:0006957">
    <property type="term" value="P:complement activation, alternative pathway"/>
    <property type="evidence" value="ECO:0007669"/>
    <property type="project" value="UniProtKB-KW"/>
</dbReference>
<dbReference type="PROSITE" id="PS01209">
    <property type="entry name" value="LDLRA_1"/>
    <property type="match status" value="1"/>
</dbReference>
<dbReference type="GO" id="GO:0031640">
    <property type="term" value="P:killing of cells of another organism"/>
    <property type="evidence" value="ECO:0007669"/>
    <property type="project" value="UniProtKB-KW"/>
</dbReference>
<proteinExistence type="inferred from homology"/>
<feature type="disulfide bond" evidence="22">
    <location>
        <begin position="107"/>
        <end position="119"/>
    </location>
</feature>
<dbReference type="PRINTS" id="PR00764">
    <property type="entry name" value="COMPLEMENTC9"/>
</dbReference>
<evidence type="ECO:0000256" key="3">
    <source>
        <dbReference type="ARBA" id="ARBA00009214"/>
    </source>
</evidence>
<keyword evidence="19" id="KW-1053">Target membrane</keyword>
<keyword evidence="18" id="KW-0325">Glycoprotein</keyword>
<dbReference type="PROSITE" id="PS50068">
    <property type="entry name" value="LDLRA_2"/>
    <property type="match status" value="1"/>
</dbReference>
<keyword evidence="14" id="KW-0473">Membrane attack complex</keyword>
<dbReference type="EMBL" id="JAFDVH010000006">
    <property type="protein sequence ID" value="KAG7477228.1"/>
    <property type="molecule type" value="Genomic_DNA"/>
</dbReference>
<comment type="caution">
    <text evidence="25">The sequence shown here is derived from an EMBL/GenBank/DDBJ whole genome shotgun (WGS) entry which is preliminary data.</text>
</comment>
<evidence type="ECO:0000256" key="8">
    <source>
        <dbReference type="ARBA" id="ARBA00022537"/>
    </source>
</evidence>
<dbReference type="GO" id="GO:0005579">
    <property type="term" value="C:membrane attack complex"/>
    <property type="evidence" value="ECO:0007669"/>
    <property type="project" value="UniProtKB-KW"/>
</dbReference>
<comment type="similarity">
    <text evidence="3">Belongs to the complement C6/C7/C8/C9 family.</text>
</comment>
<dbReference type="Gene3D" id="4.10.400.10">
    <property type="entry name" value="Low-density Lipoprotein Receptor"/>
    <property type="match status" value="1"/>
</dbReference>
<accession>A0A9D3Q6F5</accession>
<evidence type="ECO:0000256" key="1">
    <source>
        <dbReference type="ARBA" id="ARBA00004276"/>
    </source>
</evidence>
<evidence type="ECO:0000313" key="25">
    <source>
        <dbReference type="EMBL" id="KAG7477228.1"/>
    </source>
</evidence>
<dbReference type="InterPro" id="IPR020864">
    <property type="entry name" value="MACPF"/>
</dbReference>
<comment type="subunit">
    <text evidence="21">Homooligomer; about 20 C9 chains oligomerize to give rise to a huge beta-barrel that forms a 100 Angstrom diameter pore in target membranes. Component of the membrane attack complex (MAC), composed of complement C5b, C6, C7, C8A, C8B, C8G and multiple copies of the pore-forming subunit C9.</text>
</comment>
<dbReference type="PROSITE" id="PS00279">
    <property type="entry name" value="MACPF_1"/>
    <property type="match status" value="1"/>
</dbReference>